<feature type="transmembrane region" description="Helical" evidence="5">
    <location>
        <begin position="41"/>
        <end position="62"/>
    </location>
</feature>
<accession>A0ABV5I5R6</accession>
<evidence type="ECO:0000313" key="8">
    <source>
        <dbReference type="Proteomes" id="UP001589670"/>
    </source>
</evidence>
<dbReference type="Proteomes" id="UP001589670">
    <property type="component" value="Unassembled WGS sequence"/>
</dbReference>
<dbReference type="PANTHER" id="PTHR10846">
    <property type="entry name" value="SODIUM/POTASSIUM/CALCIUM EXCHANGER"/>
    <property type="match status" value="1"/>
</dbReference>
<feature type="transmembrane region" description="Helical" evidence="5">
    <location>
        <begin position="223"/>
        <end position="249"/>
    </location>
</feature>
<dbReference type="InterPro" id="IPR044880">
    <property type="entry name" value="NCX_ion-bd_dom_sf"/>
</dbReference>
<organism evidence="7 8">
    <name type="scientific">Roseovarius ramblicola</name>
    <dbReference type="NCBI Taxonomy" id="2022336"/>
    <lineage>
        <taxon>Bacteria</taxon>
        <taxon>Pseudomonadati</taxon>
        <taxon>Pseudomonadota</taxon>
        <taxon>Alphaproteobacteria</taxon>
        <taxon>Rhodobacterales</taxon>
        <taxon>Roseobacteraceae</taxon>
        <taxon>Roseovarius</taxon>
    </lineage>
</organism>
<keyword evidence="4 5" id="KW-0472">Membrane</keyword>
<dbReference type="InterPro" id="IPR004837">
    <property type="entry name" value="NaCa_Exmemb"/>
</dbReference>
<evidence type="ECO:0000256" key="3">
    <source>
        <dbReference type="ARBA" id="ARBA00022989"/>
    </source>
</evidence>
<name>A0ABV5I5R6_9RHOB</name>
<dbReference type="EMBL" id="JBHMEC010000030">
    <property type="protein sequence ID" value="MFB9151546.1"/>
    <property type="molecule type" value="Genomic_DNA"/>
</dbReference>
<feature type="transmembrane region" description="Helical" evidence="5">
    <location>
        <begin position="6"/>
        <end position="29"/>
    </location>
</feature>
<feature type="transmembrane region" description="Helical" evidence="5">
    <location>
        <begin position="193"/>
        <end position="211"/>
    </location>
</feature>
<feature type="transmembrane region" description="Helical" evidence="5">
    <location>
        <begin position="74"/>
        <end position="97"/>
    </location>
</feature>
<feature type="transmembrane region" description="Helical" evidence="5">
    <location>
        <begin position="321"/>
        <end position="342"/>
    </location>
</feature>
<evidence type="ECO:0000256" key="2">
    <source>
        <dbReference type="ARBA" id="ARBA00022692"/>
    </source>
</evidence>
<dbReference type="InterPro" id="IPR004481">
    <property type="entry name" value="K/Na/Ca-exchanger"/>
</dbReference>
<reference evidence="7 8" key="1">
    <citation type="submission" date="2024-09" db="EMBL/GenBank/DDBJ databases">
        <authorList>
            <person name="Sun Q."/>
            <person name="Mori K."/>
        </authorList>
    </citation>
    <scope>NUCLEOTIDE SEQUENCE [LARGE SCALE GENOMIC DNA]</scope>
    <source>
        <strain evidence="7 8">CECT 9424</strain>
    </source>
</reference>
<protein>
    <submittedName>
        <fullName evidence="7">Sodium:calcium antiporter</fullName>
    </submittedName>
</protein>
<dbReference type="PANTHER" id="PTHR10846:SF8">
    <property type="entry name" value="INNER MEMBRANE PROTEIN YRBG"/>
    <property type="match status" value="1"/>
</dbReference>
<comment type="subcellular location">
    <subcellularLocation>
        <location evidence="1">Membrane</location>
        <topology evidence="1">Multi-pass membrane protein</topology>
    </subcellularLocation>
</comment>
<feature type="domain" description="Sodium/calcium exchanger membrane region" evidence="6">
    <location>
        <begin position="193"/>
        <end position="339"/>
    </location>
</feature>
<feature type="transmembrane region" description="Helical" evidence="5">
    <location>
        <begin position="256"/>
        <end position="274"/>
    </location>
</feature>
<evidence type="ECO:0000256" key="5">
    <source>
        <dbReference type="SAM" id="Phobius"/>
    </source>
</evidence>
<gene>
    <name evidence="7" type="ORF">ACFFU4_17465</name>
</gene>
<keyword evidence="2 5" id="KW-0812">Transmembrane</keyword>
<dbReference type="Gene3D" id="1.20.1420.30">
    <property type="entry name" value="NCX, central ion-binding region"/>
    <property type="match status" value="2"/>
</dbReference>
<comment type="caution">
    <text evidence="7">The sequence shown here is derived from an EMBL/GenBank/DDBJ whole genome shotgun (WGS) entry which is preliminary data.</text>
</comment>
<evidence type="ECO:0000256" key="4">
    <source>
        <dbReference type="ARBA" id="ARBA00023136"/>
    </source>
</evidence>
<evidence type="ECO:0000259" key="6">
    <source>
        <dbReference type="Pfam" id="PF01699"/>
    </source>
</evidence>
<feature type="transmembrane region" description="Helical" evidence="5">
    <location>
        <begin position="134"/>
        <end position="158"/>
    </location>
</feature>
<dbReference type="RefSeq" id="WP_377071163.1">
    <property type="nucleotide sequence ID" value="NZ_JBHMEC010000030.1"/>
</dbReference>
<keyword evidence="8" id="KW-1185">Reference proteome</keyword>
<evidence type="ECO:0000256" key="1">
    <source>
        <dbReference type="ARBA" id="ARBA00004141"/>
    </source>
</evidence>
<feature type="transmembrane region" description="Helical" evidence="5">
    <location>
        <begin position="294"/>
        <end position="312"/>
    </location>
</feature>
<feature type="domain" description="Sodium/calcium exchanger membrane region" evidence="6">
    <location>
        <begin position="11"/>
        <end position="151"/>
    </location>
</feature>
<evidence type="ECO:0000313" key="7">
    <source>
        <dbReference type="EMBL" id="MFB9151546.1"/>
    </source>
</evidence>
<proteinExistence type="predicted"/>
<dbReference type="Pfam" id="PF01699">
    <property type="entry name" value="Na_Ca_ex"/>
    <property type="match status" value="2"/>
</dbReference>
<keyword evidence="3 5" id="KW-1133">Transmembrane helix</keyword>
<sequence length="344" mass="35516">MIPALSFPLLMALFAGAAGVVIVCSLRATGLADVIADRTRLGEAIIGATLLGAATSLSGTVVSVTAASAGDASFAISNAIGGIAAQTLFLAIADVLYRRSNLEHAVAEPANLFQCVVLIGLLSLPLAAMAGPEVAVAGLHPVSVVLFLVYATSVRVGARIRETPMWRPTQTSQTRQDVPEDAAERHRPVTGPLLVFGGLVCLMGAGGWVISQVGTELIARYQLGSSLVGALITAVVTSMPELVTTLAAIRRGALQLAVGGIIGGNTFDVLFLVLSDIAYRDGSIYHAMQAADVFWIAVGLLMTSVLLAGLILRQKHGPARIGIESVLLFAIYIGAVTVQVIAQG</sequence>
<feature type="transmembrane region" description="Helical" evidence="5">
    <location>
        <begin position="109"/>
        <end position="128"/>
    </location>
</feature>